<sequence length="152" mass="16199">MRFLIGGLEWPDRPLLIPSVDAETGEPVIWDRYGAASLPEAMAASTAFPATAPPITIKGRRYIDGALRAGLNIDLAGNAHVLIVAEPMAHMFPSNTAPAAKQMIIKLTPNPEAIEAFGPDVTNRTAWAPAYQAGLKQAPDAAKRIRASSAMR</sequence>
<evidence type="ECO:0000313" key="4">
    <source>
        <dbReference type="Proteomes" id="UP000334990"/>
    </source>
</evidence>
<accession>A0A5M3W3U3</accession>
<dbReference type="OrthoDB" id="2339873at2"/>
<dbReference type="Proteomes" id="UP000334990">
    <property type="component" value="Unassembled WGS sequence"/>
</dbReference>
<feature type="domain" description="PNPLA" evidence="2">
    <location>
        <begin position="29"/>
        <end position="76"/>
    </location>
</feature>
<evidence type="ECO:0000313" key="3">
    <source>
        <dbReference type="EMBL" id="GES02682.1"/>
    </source>
</evidence>
<dbReference type="EMBL" id="BLAD01000060">
    <property type="protein sequence ID" value="GES02682.1"/>
    <property type="molecule type" value="Genomic_DNA"/>
</dbReference>
<reference evidence="3 4" key="1">
    <citation type="submission" date="2019-10" db="EMBL/GenBank/DDBJ databases">
        <title>Whole genome shotgun sequence of Acrocarpospora corrugata NBRC 13972.</title>
        <authorList>
            <person name="Ichikawa N."/>
            <person name="Kimura A."/>
            <person name="Kitahashi Y."/>
            <person name="Komaki H."/>
            <person name="Oguchi A."/>
        </authorList>
    </citation>
    <scope>NUCLEOTIDE SEQUENCE [LARGE SCALE GENOMIC DNA]</scope>
    <source>
        <strain evidence="3 4">NBRC 13972</strain>
    </source>
</reference>
<organism evidence="3 4">
    <name type="scientific">Acrocarpospora corrugata</name>
    <dbReference type="NCBI Taxonomy" id="35763"/>
    <lineage>
        <taxon>Bacteria</taxon>
        <taxon>Bacillati</taxon>
        <taxon>Actinomycetota</taxon>
        <taxon>Actinomycetes</taxon>
        <taxon>Streptosporangiales</taxon>
        <taxon>Streptosporangiaceae</taxon>
        <taxon>Acrocarpospora</taxon>
    </lineage>
</organism>
<dbReference type="GO" id="GO:0006629">
    <property type="term" value="P:lipid metabolic process"/>
    <property type="evidence" value="ECO:0007669"/>
    <property type="project" value="UniProtKB-KW"/>
</dbReference>
<gene>
    <name evidence="3" type="ORF">Acor_47480</name>
</gene>
<dbReference type="InterPro" id="IPR016035">
    <property type="entry name" value="Acyl_Trfase/lysoPLipase"/>
</dbReference>
<comment type="caution">
    <text evidence="3">The sequence shown here is derived from an EMBL/GenBank/DDBJ whole genome shotgun (WGS) entry which is preliminary data.</text>
</comment>
<dbReference type="AlphaFoldDB" id="A0A5M3W3U3"/>
<evidence type="ECO:0000256" key="1">
    <source>
        <dbReference type="ARBA" id="ARBA00023098"/>
    </source>
</evidence>
<keyword evidence="1" id="KW-0443">Lipid metabolism</keyword>
<dbReference type="InterPro" id="IPR002641">
    <property type="entry name" value="PNPLA_dom"/>
</dbReference>
<dbReference type="Pfam" id="PF01734">
    <property type="entry name" value="Patatin"/>
    <property type="match status" value="1"/>
</dbReference>
<dbReference type="RefSeq" id="WP_155338888.1">
    <property type="nucleotide sequence ID" value="NZ_BAAABN010000019.1"/>
</dbReference>
<dbReference type="SUPFAM" id="SSF52151">
    <property type="entry name" value="FabD/lysophospholipase-like"/>
    <property type="match status" value="1"/>
</dbReference>
<name>A0A5M3W3U3_9ACTN</name>
<proteinExistence type="predicted"/>
<evidence type="ECO:0000259" key="2">
    <source>
        <dbReference type="Pfam" id="PF01734"/>
    </source>
</evidence>
<dbReference type="Gene3D" id="3.40.1090.10">
    <property type="entry name" value="Cytosolic phospholipase A2 catalytic domain"/>
    <property type="match status" value="1"/>
</dbReference>
<keyword evidence="4" id="KW-1185">Reference proteome</keyword>
<protein>
    <recommendedName>
        <fullName evidence="2">PNPLA domain-containing protein</fullName>
    </recommendedName>
</protein>